<dbReference type="InterPro" id="IPR018247">
    <property type="entry name" value="EF_Hand_1_Ca_BS"/>
</dbReference>
<comment type="caution">
    <text evidence="3">The sequence shown here is derived from an EMBL/GenBank/DDBJ whole genome shotgun (WGS) entry which is preliminary data.</text>
</comment>
<dbReference type="PANTHER" id="PTHR11319:SF35">
    <property type="entry name" value="OUTER MEMBRANE PROTEIN PMPC-RELATED"/>
    <property type="match status" value="1"/>
</dbReference>
<dbReference type="InterPro" id="IPR012332">
    <property type="entry name" value="Autotransporter_pectin_lyase_C"/>
</dbReference>
<dbReference type="InterPro" id="IPR011050">
    <property type="entry name" value="Pectin_lyase_fold/virulence"/>
</dbReference>
<keyword evidence="1" id="KW-0472">Membrane</keyword>
<evidence type="ECO:0000256" key="1">
    <source>
        <dbReference type="SAM" id="Phobius"/>
    </source>
</evidence>
<gene>
    <name evidence="3" type="ORF">CYMTET_19645</name>
</gene>
<dbReference type="SMART" id="SM00710">
    <property type="entry name" value="PbH1"/>
    <property type="match status" value="15"/>
</dbReference>
<accession>A0AAE0L527</accession>
<dbReference type="PROSITE" id="PS00018">
    <property type="entry name" value="EF_HAND_1"/>
    <property type="match status" value="1"/>
</dbReference>
<keyword evidence="4" id="KW-1185">Reference proteome</keyword>
<dbReference type="Proteomes" id="UP001190700">
    <property type="component" value="Unassembled WGS sequence"/>
</dbReference>
<feature type="transmembrane region" description="Helical" evidence="1">
    <location>
        <begin position="1748"/>
        <end position="1767"/>
    </location>
</feature>
<name>A0AAE0L527_9CHLO</name>
<reference evidence="3 4" key="1">
    <citation type="journal article" date="2015" name="Genome Biol. Evol.">
        <title>Comparative Genomics of a Bacterivorous Green Alga Reveals Evolutionary Causalities and Consequences of Phago-Mixotrophic Mode of Nutrition.</title>
        <authorList>
            <person name="Burns J.A."/>
            <person name="Paasch A."/>
            <person name="Narechania A."/>
            <person name="Kim E."/>
        </authorList>
    </citation>
    <scope>NUCLEOTIDE SEQUENCE [LARGE SCALE GENOMIC DNA]</scope>
    <source>
        <strain evidence="3 4">PLY_AMNH</strain>
    </source>
</reference>
<feature type="transmembrane region" description="Helical" evidence="1">
    <location>
        <begin position="1699"/>
        <end position="1720"/>
    </location>
</feature>
<feature type="chain" id="PRO_5042256265" description="Pectate lyase C" evidence="2">
    <location>
        <begin position="23"/>
        <end position="2160"/>
    </location>
</feature>
<keyword evidence="1" id="KW-0812">Transmembrane</keyword>
<feature type="transmembrane region" description="Helical" evidence="1">
    <location>
        <begin position="1817"/>
        <end position="1839"/>
    </location>
</feature>
<evidence type="ECO:0000313" key="3">
    <source>
        <dbReference type="EMBL" id="KAK3272030.1"/>
    </source>
</evidence>
<sequence>MRAVESTFVFGLIYCLLPGGDGQGSDRNVIFKDFESIDLNADGFLTPLEYAAQFGQSDPFLLARSRIQRPGRRGLAGSKCTMTKKQQLPVVNASVAAGLLKRLVASRGGRYPLALSAAESTTDLGPDRGRIHLEVRATTLARSLDAGQLERALTSALPKWRAQLLLALQLGDAEVGTTQHRVLWEGTRVNVECGAWSDGERMPAERKKVYDVNGSWVDSKGFPRYDRAKGTRLPRRGLRATPSTPPPPPPPFPCACTGDNTGVDDEAGFDADYGRFCAPWDAIEPHCLEGGEYFGEDWCARAWCYVPESCGEASMIFSNFTLYWTYTPCLSPPPPPSPRSGCCRETLDPSHTCNTEDRLWGGQANAGVNDSPDLCGWYCIDTFGYDAGFTDFWPNSFSVVGTGWCNCYRTCLEIRCVSKACYGSEGGDVTTQVVIEPSPPPIQLPFPPPATPPPLPLPPAPPFEALGPAADVCGLNASGLAITIDAEIPEHAGAQLQAALKMTEVEVVCLYVNVSLDEALPSVNRTLQVLGRCPGGVWCEVSGKDKVALFHVGAAGNLTLEDLALHAGKSEAEGGALHLAAESVAHIRNCTMQSCSSQNHGGAVYCGAGGHVTLTAVQLTENTAGFSGGAVYGAPGSHVIIMSSHVTNNSARLQGGGVNVQEGGLLEVGGGTKVSQNYGYYGGGLAMDQSSLRLSGGSAVTNNHADMDGGGIYCVKECVVTVEVSSLIGNHANESGGGLYMHTGSALELHNATVQGNVARSRNGGGFLLYELSTVLMTRSIVGLNFAQVNGAGVFLHTWTSLVADGATRVEDNSAGIDGGGIYITGGSLMVVQGQSVVAGNRAGSVGGGINSRGCARCNTSIVVTDGSSVTNNTAGGGGGGIHSMLSTIYLQNHSHVTANVARKGSGGGVLAQDGSAVLVAGGSRLSANHAPAGHGGGIGVTDGVVNMTDGCYAEGNVAGSAGGGIFAARSSVLLREGSHLQGNRAGMMYTGGIGGGGMGVSHGTVTIELGCSVVDNWSGVSGGGVHLEQARASIRGSALSGNVARLNGGALELHRSAVAHLSGVSISNNSAEGQGGGLHASVEVKLLLHGCNVTSNIALTDGGGMQGIRIVYLELGGGSVVSGNSATRYGGGIRVDNHVETVVAARSVIEDNFSGRGGGGMSVEKISNVTLVGGSQVRRNRAGTFGGGVFLTEGSTLVGKPGSVFTENYAVYSAGHIYVAFSNLTLVGSWLSWGSTLGAGGGVCLGGSSTAIIRNCTISESYAVGNGGGFTVSASQLLLEDTWLHGNAAGINGGAVQAYAANVSLVGCTAASNAAEGAGGAVWAGQGMILELRTTNVTNSTAADGAGIALSSDVAEVTISEVTLENGKAQRGGAIFLHPHSEPGVTLFSQLSFCNNTAGVGENIYWVCPQNFSAAAQPTCSGCVHPEGTSLFVTDAVRYEVLQDGAALQAEGARAASGTVLSPAAMYVALDFYGNVTALPEECIVSVRGVTSVTDGATASVSGEISAYFERYQGAELKELIVTGRPGDSVEMEFFPQEDTWQTVLVTVSLDECISGELYDSVAQLCIPCEAGTIKFSNSSEACTACPEELVCPGGSEYEVVQGAWVAPGAQHCGSDVDCFLKHVYNCLTHEACDTSAREDQQRSGNSTAAVASLQLCNGEAYLPGVLCGGAEMVVCSKGYYRSSDGRKCVTCAPVGQVVLNLVVGLVCIVLVVCLLLKLSLGSSSGSNMAGAGRAMRKAYKLQQARVAFGVLVGYLQVIAQLGNIFSSPSGFMPNTLKDFSNALHVFNMDMSSLLGLDCAVYHLSPVFSGERVYSYWRALSIAMALPWVFPMIAALPYAAIKRVRRRQGQDVTQARSTLIGLILIYWVCIYTTVGTTLCKHFHCVKYRYTSENGDIMEWLELDTSLQCRTAMWYAVAGAVIFMLLIFVFGFPLFTFGYMKYLRGWIKLRIRLADVDAHMNTLLGREWFYAEAPAAVEETQDTDPDGYGPEVWNNPMWSDIGLSGPVVPDEDHVDVFIAMWSCTEVGEGRDCDVEPAADASTEKSIVLPFQHWAWGRVREIWVDAKHTPRRRASREAGAPLEESPGLRAIVIAMPGRPPLRGLAHEKQVTGQKGALSWAPVTRLDCHREARRPPACIHASPSIEGCSSIAHGNREQFARL</sequence>
<keyword evidence="1" id="KW-1133">Transmembrane helix</keyword>
<dbReference type="Gene3D" id="2.160.20.20">
    <property type="match status" value="1"/>
</dbReference>
<feature type="transmembrane region" description="Helical" evidence="1">
    <location>
        <begin position="1860"/>
        <end position="1879"/>
    </location>
</feature>
<dbReference type="PANTHER" id="PTHR11319">
    <property type="entry name" value="G PROTEIN-COUPLED RECEPTOR-RELATED"/>
    <property type="match status" value="1"/>
</dbReference>
<feature type="transmembrane region" description="Helical" evidence="1">
    <location>
        <begin position="1912"/>
        <end position="1940"/>
    </location>
</feature>
<organism evidence="3 4">
    <name type="scientific">Cymbomonas tetramitiformis</name>
    <dbReference type="NCBI Taxonomy" id="36881"/>
    <lineage>
        <taxon>Eukaryota</taxon>
        <taxon>Viridiplantae</taxon>
        <taxon>Chlorophyta</taxon>
        <taxon>Pyramimonadophyceae</taxon>
        <taxon>Pyramimonadales</taxon>
        <taxon>Pyramimonadaceae</taxon>
        <taxon>Cymbomonas</taxon>
    </lineage>
</organism>
<keyword evidence="2" id="KW-0732">Signal</keyword>
<evidence type="ECO:0000256" key="2">
    <source>
        <dbReference type="SAM" id="SignalP"/>
    </source>
</evidence>
<dbReference type="InterPro" id="IPR006626">
    <property type="entry name" value="PbH1"/>
</dbReference>
<protein>
    <recommendedName>
        <fullName evidence="5">Pectate lyase C</fullName>
    </recommendedName>
</protein>
<proteinExistence type="predicted"/>
<feature type="signal peptide" evidence="2">
    <location>
        <begin position="1"/>
        <end position="22"/>
    </location>
</feature>
<dbReference type="EMBL" id="LGRX02009194">
    <property type="protein sequence ID" value="KAK3272030.1"/>
    <property type="molecule type" value="Genomic_DNA"/>
</dbReference>
<dbReference type="SUPFAM" id="SSF51126">
    <property type="entry name" value="Pectin lyase-like"/>
    <property type="match status" value="4"/>
</dbReference>
<evidence type="ECO:0000313" key="4">
    <source>
        <dbReference type="Proteomes" id="UP001190700"/>
    </source>
</evidence>
<evidence type="ECO:0008006" key="5">
    <source>
        <dbReference type="Google" id="ProtNLM"/>
    </source>
</evidence>